<proteinExistence type="predicted"/>
<sequence length="575" mass="62398">MLVAPPSDYTPRDWVDSSGSGGRTHYRSNSCTMDDDSEYTPSRRPVTRRSAQAAAAAATSRSGSGSPVKDSKRVLDGAGSVESWNGIITTAKDALMIIEACRQGILPILMNRPKERERDLIRSGSIIVFMENQSGMKRWRDGFRWTPSRIATPFLIYRQLDDEHEELEHESTPRRINDMNLKKGGLIKKALSLAVDGTKIHMISYFTREDEAANTLSCPSNSAIFASIQIPDDLWSQIQHDAVGASTAGSTDSPRRRSEQGDSRSSISSASCASNLFNEHDAVVDPSMMQHHGSVGMAARMDSESMVSQSPELEDVKPETMDPFWVLSQVTNANLMGNMAVSNFGGSFMTHNGLVTPVQIPSSTSSLANAVPMMTSFGTLNGLSAIQAQVIPGHPNQLYHSAPIMAYQPIMIATPEGQPQQYGFIPVATSQPSSTMMSSQSASLLEAMTAVNGIPPQPMPSTAVSSAVPSSELFLSKTSGGFTQPMTQQCVYMQQQPPSLISPASSSSSSPNNNTSGSIRFSPYRTSPERYLHRSMDFGESESVALLRSTGNQRLQRVRGQSESIDSIFDLFDVL</sequence>
<organism evidence="2 3">
    <name type="scientific">Synchytrium endobioticum</name>
    <dbReference type="NCBI Taxonomy" id="286115"/>
    <lineage>
        <taxon>Eukaryota</taxon>
        <taxon>Fungi</taxon>
        <taxon>Fungi incertae sedis</taxon>
        <taxon>Chytridiomycota</taxon>
        <taxon>Chytridiomycota incertae sedis</taxon>
        <taxon>Chytridiomycetes</taxon>
        <taxon>Synchytriales</taxon>
        <taxon>Synchytriaceae</taxon>
        <taxon>Synchytrium</taxon>
    </lineage>
</organism>
<comment type="caution">
    <text evidence="2">The sequence shown here is derived from an EMBL/GenBank/DDBJ whole genome shotgun (WGS) entry which is preliminary data.</text>
</comment>
<feature type="compositionally biased region" description="Low complexity" evidence="1">
    <location>
        <begin position="497"/>
        <end position="518"/>
    </location>
</feature>
<name>A0A507CX99_9FUNG</name>
<feature type="region of interest" description="Disordered" evidence="1">
    <location>
        <begin position="243"/>
        <end position="270"/>
    </location>
</feature>
<dbReference type="OrthoDB" id="5572844at2759"/>
<feature type="region of interest" description="Disordered" evidence="1">
    <location>
        <begin position="1"/>
        <end position="73"/>
    </location>
</feature>
<accession>A0A507CX99</accession>
<evidence type="ECO:0000313" key="2">
    <source>
        <dbReference type="EMBL" id="TPX43837.1"/>
    </source>
</evidence>
<dbReference type="PANTHER" id="PTHR28027:SF2">
    <property type="entry name" value="TRANSCRIPTIONAL REGULATOR MIT1"/>
    <property type="match status" value="1"/>
</dbReference>
<reference evidence="2 3" key="1">
    <citation type="journal article" date="2019" name="Sci. Rep.">
        <title>Comparative genomics of chytrid fungi reveal insights into the obligate biotrophic and pathogenic lifestyle of Synchytrium endobioticum.</title>
        <authorList>
            <person name="van de Vossenberg B.T.L.H."/>
            <person name="Warris S."/>
            <person name="Nguyen H.D.T."/>
            <person name="van Gent-Pelzer M.P.E."/>
            <person name="Joly D.L."/>
            <person name="van de Geest H.C."/>
            <person name="Bonants P.J.M."/>
            <person name="Smith D.S."/>
            <person name="Levesque C.A."/>
            <person name="van der Lee T.A.J."/>
        </authorList>
    </citation>
    <scope>NUCLEOTIDE SEQUENCE [LARGE SCALE GENOMIC DNA]</scope>
    <source>
        <strain evidence="2 3">LEV6574</strain>
    </source>
</reference>
<dbReference type="EMBL" id="QEAM01000207">
    <property type="protein sequence ID" value="TPX43837.1"/>
    <property type="molecule type" value="Genomic_DNA"/>
</dbReference>
<feature type="compositionally biased region" description="Basic and acidic residues" evidence="1">
    <location>
        <begin position="253"/>
        <end position="262"/>
    </location>
</feature>
<dbReference type="VEuPathDB" id="FungiDB:SeMB42_g00230"/>
<dbReference type="PANTHER" id="PTHR28027">
    <property type="entry name" value="TRANSCRIPTIONAL REGULATOR MIT1"/>
    <property type="match status" value="1"/>
</dbReference>
<evidence type="ECO:0000256" key="1">
    <source>
        <dbReference type="SAM" id="MobiDB-lite"/>
    </source>
</evidence>
<evidence type="ECO:0000313" key="3">
    <source>
        <dbReference type="Proteomes" id="UP000320475"/>
    </source>
</evidence>
<feature type="region of interest" description="Disordered" evidence="1">
    <location>
        <begin position="497"/>
        <end position="526"/>
    </location>
</feature>
<dbReference type="AlphaFoldDB" id="A0A507CX99"/>
<dbReference type="InterPro" id="IPR018608">
    <property type="entry name" value="Gti1/Pac2"/>
</dbReference>
<dbReference type="GO" id="GO:0003677">
    <property type="term" value="F:DNA binding"/>
    <property type="evidence" value="ECO:0007669"/>
    <property type="project" value="TreeGrafter"/>
</dbReference>
<dbReference type="Pfam" id="PF09729">
    <property type="entry name" value="Gti1_Pac2"/>
    <property type="match status" value="1"/>
</dbReference>
<gene>
    <name evidence="2" type="ORF">SeLEV6574_g04837</name>
</gene>
<feature type="compositionally biased region" description="Low complexity" evidence="1">
    <location>
        <begin position="48"/>
        <end position="66"/>
    </location>
</feature>
<protein>
    <submittedName>
        <fullName evidence="2">Uncharacterized protein</fullName>
    </submittedName>
</protein>
<dbReference type="Proteomes" id="UP000320475">
    <property type="component" value="Unassembled WGS sequence"/>
</dbReference>